<name>A0ABD0V187_DENTH</name>
<dbReference type="Proteomes" id="UP001552299">
    <property type="component" value="Unassembled WGS sequence"/>
</dbReference>
<dbReference type="InterPro" id="IPR042885">
    <property type="entry name" value="HIPP47/16"/>
</dbReference>
<evidence type="ECO:0008006" key="3">
    <source>
        <dbReference type="Google" id="ProtNLM"/>
    </source>
</evidence>
<proteinExistence type="predicted"/>
<protein>
    <recommendedName>
        <fullName evidence="3">HMA domain-containing protein</fullName>
    </recommendedName>
</protein>
<dbReference type="PANTHER" id="PTHR46932:SF12">
    <property type="entry name" value="HEAVY METAL-ASSOCIATED ISOPRENYLATED PLANT PROTEIN 47"/>
    <property type="match status" value="1"/>
</dbReference>
<evidence type="ECO:0000313" key="2">
    <source>
        <dbReference type="Proteomes" id="UP001552299"/>
    </source>
</evidence>
<accession>A0ABD0V187</accession>
<dbReference type="AlphaFoldDB" id="A0ABD0V187"/>
<evidence type="ECO:0000313" key="1">
    <source>
        <dbReference type="EMBL" id="KAL0916093.1"/>
    </source>
</evidence>
<keyword evidence="2" id="KW-1185">Reference proteome</keyword>
<reference evidence="1 2" key="1">
    <citation type="journal article" date="2024" name="Plant Biotechnol. J.">
        <title>Dendrobium thyrsiflorum genome and its molecular insights into genes involved in important horticultural traits.</title>
        <authorList>
            <person name="Chen B."/>
            <person name="Wang J.Y."/>
            <person name="Zheng P.J."/>
            <person name="Li K.L."/>
            <person name="Liang Y.M."/>
            <person name="Chen X.F."/>
            <person name="Zhang C."/>
            <person name="Zhao X."/>
            <person name="He X."/>
            <person name="Zhang G.Q."/>
            <person name="Liu Z.J."/>
            <person name="Xu Q."/>
        </authorList>
    </citation>
    <scope>NUCLEOTIDE SEQUENCE [LARGE SCALE GENOMIC DNA]</scope>
    <source>
        <strain evidence="1">GZMU011</strain>
    </source>
</reference>
<comment type="caution">
    <text evidence="1">The sequence shown here is derived from an EMBL/GenBank/DDBJ whole genome shotgun (WGS) entry which is preliminary data.</text>
</comment>
<dbReference type="Gene3D" id="3.30.70.100">
    <property type="match status" value="1"/>
</dbReference>
<gene>
    <name evidence="1" type="ORF">M5K25_013575</name>
</gene>
<sequence length="119" mass="13323">MIKVQINCEKCLRKTMHLMASMEGVESIAVEGEDKDHFILIGDGIDSIKLTESLRKKVGHAEIMIVEPLMNLNAEISASMNDEANLENGFSKWHPNYPLPSQVIMYEETILNSGSCLIM</sequence>
<dbReference type="PANTHER" id="PTHR46932">
    <property type="entry name" value="HEAVY METAL-ASSOCIATED ISOPRENYLATED PLANT PROTEIN 47"/>
    <property type="match status" value="1"/>
</dbReference>
<organism evidence="1 2">
    <name type="scientific">Dendrobium thyrsiflorum</name>
    <name type="common">Pinecone-like raceme dendrobium</name>
    <name type="synonym">Orchid</name>
    <dbReference type="NCBI Taxonomy" id="117978"/>
    <lineage>
        <taxon>Eukaryota</taxon>
        <taxon>Viridiplantae</taxon>
        <taxon>Streptophyta</taxon>
        <taxon>Embryophyta</taxon>
        <taxon>Tracheophyta</taxon>
        <taxon>Spermatophyta</taxon>
        <taxon>Magnoliopsida</taxon>
        <taxon>Liliopsida</taxon>
        <taxon>Asparagales</taxon>
        <taxon>Orchidaceae</taxon>
        <taxon>Epidendroideae</taxon>
        <taxon>Malaxideae</taxon>
        <taxon>Dendrobiinae</taxon>
        <taxon>Dendrobium</taxon>
    </lineage>
</organism>
<dbReference type="EMBL" id="JANQDX010000011">
    <property type="protein sequence ID" value="KAL0916093.1"/>
    <property type="molecule type" value="Genomic_DNA"/>
</dbReference>